<protein>
    <submittedName>
        <fullName evidence="2">STAS domain-containing protein</fullName>
    </submittedName>
</protein>
<dbReference type="Pfam" id="PF13466">
    <property type="entry name" value="STAS_2"/>
    <property type="match status" value="1"/>
</dbReference>
<organism evidence="2 3">
    <name type="scientific">Roseateles subflavus</name>
    <dbReference type="NCBI Taxonomy" id="3053353"/>
    <lineage>
        <taxon>Bacteria</taxon>
        <taxon>Pseudomonadati</taxon>
        <taxon>Pseudomonadota</taxon>
        <taxon>Betaproteobacteria</taxon>
        <taxon>Burkholderiales</taxon>
        <taxon>Sphaerotilaceae</taxon>
        <taxon>Roseateles</taxon>
    </lineage>
</organism>
<dbReference type="SUPFAM" id="SSF52091">
    <property type="entry name" value="SpoIIaa-like"/>
    <property type="match status" value="1"/>
</dbReference>
<keyword evidence="3" id="KW-1185">Reference proteome</keyword>
<dbReference type="RefSeq" id="WP_285982776.1">
    <property type="nucleotide sequence ID" value="NZ_JASVDS010000003.1"/>
</dbReference>
<gene>
    <name evidence="2" type="ORF">QRD43_12315</name>
</gene>
<evidence type="ECO:0000313" key="2">
    <source>
        <dbReference type="EMBL" id="MDL5032690.1"/>
    </source>
</evidence>
<sequence>MLKLPASVRLPELPLVWGELEGALRAEAAQVNAAAGNTLRLNAVDLHEFDSGVLTLLLSAVRLSEQLGLQLQIHEVPAKLQELARVYGVDAALWPELAPQL</sequence>
<accession>A0ABT7LIJ1</accession>
<evidence type="ECO:0000259" key="1">
    <source>
        <dbReference type="Pfam" id="PF13466"/>
    </source>
</evidence>
<evidence type="ECO:0000313" key="3">
    <source>
        <dbReference type="Proteomes" id="UP001238603"/>
    </source>
</evidence>
<dbReference type="Proteomes" id="UP001238603">
    <property type="component" value="Unassembled WGS sequence"/>
</dbReference>
<proteinExistence type="predicted"/>
<feature type="domain" description="MlaB-like STAS" evidence="1">
    <location>
        <begin position="3"/>
        <end position="90"/>
    </location>
</feature>
<dbReference type="EMBL" id="JASVDS010000003">
    <property type="protein sequence ID" value="MDL5032690.1"/>
    <property type="molecule type" value="Genomic_DNA"/>
</dbReference>
<dbReference type="InterPro" id="IPR058548">
    <property type="entry name" value="MlaB-like_STAS"/>
</dbReference>
<dbReference type="InterPro" id="IPR036513">
    <property type="entry name" value="STAS_dom_sf"/>
</dbReference>
<comment type="caution">
    <text evidence="2">The sequence shown here is derived from an EMBL/GenBank/DDBJ whole genome shotgun (WGS) entry which is preliminary data.</text>
</comment>
<name>A0ABT7LIJ1_9BURK</name>
<reference evidence="2 3" key="1">
    <citation type="submission" date="2023-06" db="EMBL/GenBank/DDBJ databases">
        <title>Pelomonas sp. APW6 16S ribosomal RNA gene genome sequencing and assembly.</title>
        <authorList>
            <person name="Woo H."/>
        </authorList>
    </citation>
    <scope>NUCLEOTIDE SEQUENCE [LARGE SCALE GENOMIC DNA]</scope>
    <source>
        <strain evidence="2 3">APW6</strain>
    </source>
</reference>